<gene>
    <name evidence="2" type="ORF">SM124_07700</name>
</gene>
<dbReference type="EMBL" id="JAXOFX010000003">
    <property type="protein sequence ID" value="MDZ5471631.1"/>
    <property type="molecule type" value="Genomic_DNA"/>
</dbReference>
<organism evidence="2 3">
    <name type="scientific">Robertmurraya mangrovi</name>
    <dbReference type="NCBI Taxonomy" id="3098077"/>
    <lineage>
        <taxon>Bacteria</taxon>
        <taxon>Bacillati</taxon>
        <taxon>Bacillota</taxon>
        <taxon>Bacilli</taxon>
        <taxon>Bacillales</taxon>
        <taxon>Bacillaceae</taxon>
        <taxon>Robertmurraya</taxon>
    </lineage>
</organism>
<dbReference type="SUPFAM" id="SSF47757">
    <property type="entry name" value="Chemotaxis receptor methyltransferase CheR, N-terminal domain"/>
    <property type="match status" value="1"/>
</dbReference>
<dbReference type="Pfam" id="PF01739">
    <property type="entry name" value="CheR"/>
    <property type="match status" value="1"/>
</dbReference>
<accession>A0ABU5IWZ0</accession>
<dbReference type="InterPro" id="IPR022642">
    <property type="entry name" value="CheR_C"/>
</dbReference>
<dbReference type="InterPro" id="IPR029063">
    <property type="entry name" value="SAM-dependent_MTases_sf"/>
</dbReference>
<dbReference type="PANTHER" id="PTHR24422">
    <property type="entry name" value="CHEMOTAXIS PROTEIN METHYLTRANSFERASE"/>
    <property type="match status" value="1"/>
</dbReference>
<dbReference type="Pfam" id="PF03705">
    <property type="entry name" value="CheR_N"/>
    <property type="match status" value="1"/>
</dbReference>
<dbReference type="RefSeq" id="WP_322445919.1">
    <property type="nucleotide sequence ID" value="NZ_JAXOFX010000003.1"/>
</dbReference>
<name>A0ABU5IWZ0_9BACI</name>
<dbReference type="PRINTS" id="PR00996">
    <property type="entry name" value="CHERMTFRASE"/>
</dbReference>
<feature type="domain" description="CheR-type methyltransferase" evidence="1">
    <location>
        <begin position="11"/>
        <end position="263"/>
    </location>
</feature>
<protein>
    <submittedName>
        <fullName evidence="2">Protein-glutamate O-methyltransferase CheR</fullName>
    </submittedName>
</protein>
<proteinExistence type="predicted"/>
<dbReference type="InterPro" id="IPR022641">
    <property type="entry name" value="CheR_N"/>
</dbReference>
<dbReference type="Gene3D" id="3.40.50.150">
    <property type="entry name" value="Vaccinia Virus protein VP39"/>
    <property type="match status" value="1"/>
</dbReference>
<keyword evidence="3" id="KW-1185">Reference proteome</keyword>
<dbReference type="PROSITE" id="PS50123">
    <property type="entry name" value="CHER"/>
    <property type="match status" value="1"/>
</dbReference>
<comment type="caution">
    <text evidence="2">The sequence shown here is derived from an EMBL/GenBank/DDBJ whole genome shotgun (WGS) entry which is preliminary data.</text>
</comment>
<dbReference type="SMART" id="SM00138">
    <property type="entry name" value="MeTrc"/>
    <property type="match status" value="1"/>
</dbReference>
<dbReference type="PANTHER" id="PTHR24422:SF8">
    <property type="entry name" value="CHEMOTAXIS PROTEIN"/>
    <property type="match status" value="1"/>
</dbReference>
<evidence type="ECO:0000313" key="2">
    <source>
        <dbReference type="EMBL" id="MDZ5471631.1"/>
    </source>
</evidence>
<evidence type="ECO:0000313" key="3">
    <source>
        <dbReference type="Proteomes" id="UP001290455"/>
    </source>
</evidence>
<evidence type="ECO:0000259" key="1">
    <source>
        <dbReference type="PROSITE" id="PS50123"/>
    </source>
</evidence>
<dbReference type="SUPFAM" id="SSF53335">
    <property type="entry name" value="S-adenosyl-L-methionine-dependent methyltransferases"/>
    <property type="match status" value="1"/>
</dbReference>
<sequence length="285" mass="33691">MNDEKKYESLELKECSELEKLEIHLLLEGVYRHYGLDFRNYAFTSIRRRIWYRMKAEKIETVTSLLDRLLHDRKLMEKLYYDFSINVTEMFRDPSFFRTLRTTVLPALKKLSKIRIWHAGCSTGEEPFSMAILLKEEGLLEKTYIYATDMNDQVLEKAKLGKFPLKKMKSYTSNYVQSGGLNDFSEYYTVSNEHAVFSKELSKNIFFAQHNLVTDGSFNEFHIIICRNVLIYFDKQLQSRVHQLFFNSLTTDGYLGLGNREGISFTGQEKNYKIINEKEKIYQKI</sequence>
<dbReference type="InterPro" id="IPR050903">
    <property type="entry name" value="Bact_Chemotaxis_MeTrfase"/>
</dbReference>
<dbReference type="Proteomes" id="UP001290455">
    <property type="component" value="Unassembled WGS sequence"/>
</dbReference>
<reference evidence="2 3" key="1">
    <citation type="submission" date="2023-11" db="EMBL/GenBank/DDBJ databases">
        <title>Bacillus jintuensis, isolated from a mudflat on the Beibu Gulf coast.</title>
        <authorList>
            <person name="Li M."/>
        </authorList>
    </citation>
    <scope>NUCLEOTIDE SEQUENCE [LARGE SCALE GENOMIC DNA]</scope>
    <source>
        <strain evidence="2 3">31A1R</strain>
    </source>
</reference>
<dbReference type="InterPro" id="IPR000780">
    <property type="entry name" value="CheR_MeTrfase"/>
</dbReference>